<dbReference type="EMBL" id="JBHSDC010000012">
    <property type="protein sequence ID" value="MFC4231804.1"/>
    <property type="molecule type" value="Genomic_DNA"/>
</dbReference>
<evidence type="ECO:0000313" key="3">
    <source>
        <dbReference type="Proteomes" id="UP001595906"/>
    </source>
</evidence>
<gene>
    <name evidence="2" type="ORF">ACFOW1_07870</name>
</gene>
<sequence>MWTCPKCERELRNPNQWHNCVKVSIDSLFEGKAEELVFVFDRLLSEIVDWDNVVVSATKNCIVFVHHQTFLIIKPMKKVLDLKFYSATHQEEDPIVKSIFYSGKYENHIRLASLDDITPTIYSHLKQSYLLL</sequence>
<proteinExistence type="predicted"/>
<organism evidence="2 3">
    <name type="scientific">Parasediminibacterium paludis</name>
    <dbReference type="NCBI Taxonomy" id="908966"/>
    <lineage>
        <taxon>Bacteria</taxon>
        <taxon>Pseudomonadati</taxon>
        <taxon>Bacteroidota</taxon>
        <taxon>Chitinophagia</taxon>
        <taxon>Chitinophagales</taxon>
        <taxon>Chitinophagaceae</taxon>
        <taxon>Parasediminibacterium</taxon>
    </lineage>
</organism>
<evidence type="ECO:0000313" key="2">
    <source>
        <dbReference type="EMBL" id="MFC4231804.1"/>
    </source>
</evidence>
<name>A0ABV8PUJ0_9BACT</name>
<dbReference type="Pfam" id="PF18899">
    <property type="entry name" value="DUF5655"/>
    <property type="match status" value="1"/>
</dbReference>
<protein>
    <submittedName>
        <fullName evidence="2">DUF5655 domain-containing protein</fullName>
    </submittedName>
</protein>
<dbReference type="RefSeq" id="WP_379013400.1">
    <property type="nucleotide sequence ID" value="NZ_JBHSDC010000012.1"/>
</dbReference>
<dbReference type="InterPro" id="IPR043714">
    <property type="entry name" value="DUF5655"/>
</dbReference>
<feature type="domain" description="DUF5655" evidence="1">
    <location>
        <begin position="25"/>
        <end position="130"/>
    </location>
</feature>
<keyword evidence="3" id="KW-1185">Reference proteome</keyword>
<accession>A0ABV8PUJ0</accession>
<evidence type="ECO:0000259" key="1">
    <source>
        <dbReference type="Pfam" id="PF18899"/>
    </source>
</evidence>
<comment type="caution">
    <text evidence="2">The sequence shown here is derived from an EMBL/GenBank/DDBJ whole genome shotgun (WGS) entry which is preliminary data.</text>
</comment>
<reference evidence="3" key="1">
    <citation type="journal article" date="2019" name="Int. J. Syst. Evol. Microbiol.">
        <title>The Global Catalogue of Microorganisms (GCM) 10K type strain sequencing project: providing services to taxonomists for standard genome sequencing and annotation.</title>
        <authorList>
            <consortium name="The Broad Institute Genomics Platform"/>
            <consortium name="The Broad Institute Genome Sequencing Center for Infectious Disease"/>
            <person name="Wu L."/>
            <person name="Ma J."/>
        </authorList>
    </citation>
    <scope>NUCLEOTIDE SEQUENCE [LARGE SCALE GENOMIC DNA]</scope>
    <source>
        <strain evidence="3">CECT 8010</strain>
    </source>
</reference>
<dbReference type="Proteomes" id="UP001595906">
    <property type="component" value="Unassembled WGS sequence"/>
</dbReference>